<feature type="transmembrane region" description="Helical" evidence="7">
    <location>
        <begin position="240"/>
        <end position="259"/>
    </location>
</feature>
<feature type="transmembrane region" description="Helical" evidence="7">
    <location>
        <begin position="55"/>
        <end position="76"/>
    </location>
</feature>
<protein>
    <submittedName>
        <fullName evidence="10">Multidrug ABC transporter ATP-binding and permease components</fullName>
    </submittedName>
</protein>
<dbReference type="PANTHER" id="PTHR24221">
    <property type="entry name" value="ATP-BINDING CASSETTE SUB-FAMILY B"/>
    <property type="match status" value="1"/>
</dbReference>
<evidence type="ECO:0000259" key="9">
    <source>
        <dbReference type="PROSITE" id="PS50929"/>
    </source>
</evidence>
<dbReference type="InterPro" id="IPR011527">
    <property type="entry name" value="ABC1_TM_dom"/>
</dbReference>
<dbReference type="SUPFAM" id="SSF52540">
    <property type="entry name" value="P-loop containing nucleoside triphosphate hydrolases"/>
    <property type="match status" value="1"/>
</dbReference>
<dbReference type="Gene3D" id="3.40.50.300">
    <property type="entry name" value="P-loop containing nucleotide triphosphate hydrolases"/>
    <property type="match status" value="1"/>
</dbReference>
<feature type="domain" description="ABC transporter" evidence="8">
    <location>
        <begin position="315"/>
        <end position="530"/>
    </location>
</feature>
<dbReference type="InterPro" id="IPR003593">
    <property type="entry name" value="AAA+_ATPase"/>
</dbReference>
<organism evidence="10 11">
    <name type="scientific">Lacticaseibacillus casei DSM 20011 = JCM 1134 = ATCC 393</name>
    <dbReference type="NCBI Taxonomy" id="1423732"/>
    <lineage>
        <taxon>Bacteria</taxon>
        <taxon>Bacillati</taxon>
        <taxon>Bacillota</taxon>
        <taxon>Bacilli</taxon>
        <taxon>Lactobacillales</taxon>
        <taxon>Lactobacillaceae</taxon>
        <taxon>Lacticaseibacillus</taxon>
    </lineage>
</organism>
<keyword evidence="3" id="KW-0547">Nucleotide-binding</keyword>
<dbReference type="GO" id="GO:0005524">
    <property type="term" value="F:ATP binding"/>
    <property type="evidence" value="ECO:0007669"/>
    <property type="project" value="UniProtKB-KW"/>
</dbReference>
<feature type="transmembrane region" description="Helical" evidence="7">
    <location>
        <begin position="20"/>
        <end position="43"/>
    </location>
</feature>
<dbReference type="RefSeq" id="WP_039638697.1">
    <property type="nucleotide sequence ID" value="NZ_AP012544.1"/>
</dbReference>
<dbReference type="PROSITE" id="PS50929">
    <property type="entry name" value="ABC_TM1F"/>
    <property type="match status" value="1"/>
</dbReference>
<dbReference type="GeneID" id="45547347"/>
<evidence type="ECO:0000256" key="4">
    <source>
        <dbReference type="ARBA" id="ARBA00022840"/>
    </source>
</evidence>
<name>A0AAD1ALN2_LACCA</name>
<dbReference type="SMART" id="SM00382">
    <property type="entry name" value="AAA"/>
    <property type="match status" value="1"/>
</dbReference>
<comment type="subcellular location">
    <subcellularLocation>
        <location evidence="1">Cell membrane</location>
        <topology evidence="1">Multi-pass membrane protein</topology>
    </subcellularLocation>
</comment>
<evidence type="ECO:0000313" key="10">
    <source>
        <dbReference type="EMBL" id="BAN73240.1"/>
    </source>
</evidence>
<evidence type="ECO:0000256" key="3">
    <source>
        <dbReference type="ARBA" id="ARBA00022741"/>
    </source>
</evidence>
<proteinExistence type="predicted"/>
<dbReference type="GO" id="GO:0005886">
    <property type="term" value="C:plasma membrane"/>
    <property type="evidence" value="ECO:0007669"/>
    <property type="project" value="UniProtKB-SubCell"/>
</dbReference>
<dbReference type="InterPro" id="IPR017871">
    <property type="entry name" value="ABC_transporter-like_CS"/>
</dbReference>
<keyword evidence="6 7" id="KW-0472">Membrane</keyword>
<dbReference type="PROSITE" id="PS00211">
    <property type="entry name" value="ABC_TRANSPORTER_1"/>
    <property type="match status" value="1"/>
</dbReference>
<keyword evidence="5 7" id="KW-1133">Transmembrane helix</keyword>
<gene>
    <name evidence="10" type="ORF">LBCZ_0072</name>
</gene>
<dbReference type="GO" id="GO:0016887">
    <property type="term" value="F:ATP hydrolysis activity"/>
    <property type="evidence" value="ECO:0007669"/>
    <property type="project" value="InterPro"/>
</dbReference>
<dbReference type="GO" id="GO:0140359">
    <property type="term" value="F:ABC-type transporter activity"/>
    <property type="evidence" value="ECO:0007669"/>
    <property type="project" value="InterPro"/>
</dbReference>
<dbReference type="InterPro" id="IPR039421">
    <property type="entry name" value="Type_1_exporter"/>
</dbReference>
<feature type="transmembrane region" description="Helical" evidence="7">
    <location>
        <begin position="139"/>
        <end position="167"/>
    </location>
</feature>
<keyword evidence="2 7" id="KW-0812">Transmembrane</keyword>
<evidence type="ECO:0000256" key="7">
    <source>
        <dbReference type="SAM" id="Phobius"/>
    </source>
</evidence>
<dbReference type="InterPro" id="IPR027417">
    <property type="entry name" value="P-loop_NTPase"/>
</dbReference>
<dbReference type="PANTHER" id="PTHR24221:SF654">
    <property type="entry name" value="ATP-BINDING CASSETTE SUB-FAMILY B MEMBER 6"/>
    <property type="match status" value="1"/>
</dbReference>
<dbReference type="InterPro" id="IPR036640">
    <property type="entry name" value="ABC1_TM_sf"/>
</dbReference>
<evidence type="ECO:0000256" key="6">
    <source>
        <dbReference type="ARBA" id="ARBA00023136"/>
    </source>
</evidence>
<dbReference type="SUPFAM" id="SSF90123">
    <property type="entry name" value="ABC transporter transmembrane region"/>
    <property type="match status" value="1"/>
</dbReference>
<dbReference type="EMBL" id="AP012544">
    <property type="protein sequence ID" value="BAN73240.1"/>
    <property type="molecule type" value="Genomic_DNA"/>
</dbReference>
<dbReference type="Pfam" id="PF00005">
    <property type="entry name" value="ABC_tran"/>
    <property type="match status" value="1"/>
</dbReference>
<dbReference type="AlphaFoldDB" id="A0AAD1ALN2"/>
<dbReference type="InterPro" id="IPR003439">
    <property type="entry name" value="ABC_transporter-like_ATP-bd"/>
</dbReference>
<dbReference type="GO" id="GO:0034040">
    <property type="term" value="F:ATPase-coupled lipid transmembrane transporter activity"/>
    <property type="evidence" value="ECO:0007669"/>
    <property type="project" value="TreeGrafter"/>
</dbReference>
<accession>A0AAD1ALN2</accession>
<keyword evidence="4 10" id="KW-0067">ATP-binding</keyword>
<evidence type="ECO:0000313" key="11">
    <source>
        <dbReference type="Proteomes" id="UP000015560"/>
    </source>
</evidence>
<feature type="domain" description="ABC transmembrane type-1" evidence="9">
    <location>
        <begin position="19"/>
        <end position="297"/>
    </location>
</feature>
<evidence type="ECO:0000256" key="5">
    <source>
        <dbReference type="ARBA" id="ARBA00022989"/>
    </source>
</evidence>
<dbReference type="Proteomes" id="UP000015560">
    <property type="component" value="Chromosome"/>
</dbReference>
<reference evidence="10 11" key="1">
    <citation type="journal article" date="2013" name="PLoS ONE">
        <title>Genomic Adaptation of the Lactobacillus casei Group.</title>
        <authorList>
            <person name="Toh H."/>
            <person name="Oshima K."/>
            <person name="Nakano A."/>
            <person name="Takahata M."/>
            <person name="Murakami M."/>
            <person name="Takaki T."/>
            <person name="Nishiyama H."/>
            <person name="Igimi S."/>
            <person name="Hattori M."/>
            <person name="Morita H."/>
        </authorList>
    </citation>
    <scope>NUCLEOTIDE SEQUENCE [LARGE SCALE GENOMIC DNA]</scope>
    <source>
        <strain evidence="10 11">ATCC 393</strain>
    </source>
</reference>
<evidence type="ECO:0000259" key="8">
    <source>
        <dbReference type="PROSITE" id="PS50893"/>
    </source>
</evidence>
<sequence length="535" mass="59566">MKNSWTPEIVKYGSKGKLLMLVLTMLGNSLFNLLVALIIGFITSVAMNKFSGPEAILRTAFIYLSAFVVLSLSMFWNVSLKATFERDCMVKVRNMTIQGIVDGTSGTKIGLSFLTNDLKFYMDSAITTELNMLQNIMTFIVSVIAALQISILLSVLYFIAASIPYVITRVFRSSIKNRSVKWQEKNKEYTGFFKRVIDGAQIIRDLQTQNFIYKRSGNVVRAAENEYARLTKATKTIGKIVILSGCLFSSFIPFFIGAIEVAKNVISLSALMTLVQIANNLFNPISEITQLVSDRYAALPIIMKLEKLRESRLFLRTGLIFHSQESSPDAYILSSQFNYTSGVSFSIDGSNRIEIGQRVLIVGPSGVGKSTLLKTIAGIEKAEAGTVSLWMNGRKLAYDSACFLYVEQFPVIFPGTVLDNIVLGQEVDRGQLKEVLEVLKLNQVVLRNNTSFDESQAPILSGGEKQRVALARALLLSRRYLLLDEVTSALDVELSKRVHDYLFSLKRGFAEVSHKVTMTNLQDYDVVLKVKGVGK</sequence>
<evidence type="ECO:0000256" key="1">
    <source>
        <dbReference type="ARBA" id="ARBA00004651"/>
    </source>
</evidence>
<dbReference type="PROSITE" id="PS50893">
    <property type="entry name" value="ABC_TRANSPORTER_2"/>
    <property type="match status" value="1"/>
</dbReference>
<evidence type="ECO:0000256" key="2">
    <source>
        <dbReference type="ARBA" id="ARBA00022692"/>
    </source>
</evidence>
<dbReference type="Gene3D" id="1.20.1560.10">
    <property type="entry name" value="ABC transporter type 1, transmembrane domain"/>
    <property type="match status" value="1"/>
</dbReference>